<evidence type="ECO:0000259" key="1">
    <source>
        <dbReference type="SMART" id="SM00481"/>
    </source>
</evidence>
<dbReference type="InterPro" id="IPR016195">
    <property type="entry name" value="Pol/histidinol_Pase-like"/>
</dbReference>
<dbReference type="GO" id="GO:0004534">
    <property type="term" value="F:5'-3' RNA exonuclease activity"/>
    <property type="evidence" value="ECO:0007669"/>
    <property type="project" value="TreeGrafter"/>
</dbReference>
<protein>
    <submittedName>
        <fullName evidence="2">Histidinol phosphatase</fullName>
    </submittedName>
</protein>
<dbReference type="PANTHER" id="PTHR42924">
    <property type="entry name" value="EXONUCLEASE"/>
    <property type="match status" value="1"/>
</dbReference>
<dbReference type="RefSeq" id="WP_119572735.1">
    <property type="nucleotide sequence ID" value="NZ_QXEC01000001.1"/>
</dbReference>
<dbReference type="Proteomes" id="UP000283832">
    <property type="component" value="Unassembled WGS sequence"/>
</dbReference>
<dbReference type="InterPro" id="IPR052018">
    <property type="entry name" value="PHP_domain"/>
</dbReference>
<organism evidence="2 3">
    <name type="scientific">Micromonospora radicis</name>
    <dbReference type="NCBI Taxonomy" id="1894971"/>
    <lineage>
        <taxon>Bacteria</taxon>
        <taxon>Bacillati</taxon>
        <taxon>Actinomycetota</taxon>
        <taxon>Actinomycetes</taxon>
        <taxon>Micromonosporales</taxon>
        <taxon>Micromonosporaceae</taxon>
        <taxon>Micromonospora</taxon>
    </lineage>
</organism>
<feature type="domain" description="Polymerase/histidinol phosphatase N-terminal" evidence="1">
    <location>
        <begin position="24"/>
        <end position="89"/>
    </location>
</feature>
<dbReference type="CDD" id="cd07432">
    <property type="entry name" value="PHP_HisPPase"/>
    <property type="match status" value="1"/>
</dbReference>
<dbReference type="SUPFAM" id="SSF89550">
    <property type="entry name" value="PHP domain-like"/>
    <property type="match status" value="1"/>
</dbReference>
<dbReference type="SMART" id="SM00481">
    <property type="entry name" value="POLIIIAc"/>
    <property type="match status" value="1"/>
</dbReference>
<dbReference type="EMBL" id="QXEC01000001">
    <property type="protein sequence ID" value="RIV41537.1"/>
    <property type="molecule type" value="Genomic_DNA"/>
</dbReference>
<reference evidence="2 3" key="1">
    <citation type="submission" date="2018-08" db="EMBL/GenBank/DDBJ databases">
        <title>Jishengella sp. nov., isolated from a root of Azadirachta indica A. Juss. var. siamensis Valenton.</title>
        <authorList>
            <person name="Kuncharoen N."/>
            <person name="Tanasupawat S."/>
            <person name="Kudo T."/>
            <person name="Ohkuma M."/>
        </authorList>
    </citation>
    <scope>NUCLEOTIDE SEQUENCE [LARGE SCALE GENOMIC DNA]</scope>
    <source>
        <strain evidence="2 3">AZ1-13</strain>
    </source>
</reference>
<keyword evidence="3" id="KW-1185">Reference proteome</keyword>
<dbReference type="Gene3D" id="3.20.20.140">
    <property type="entry name" value="Metal-dependent hydrolases"/>
    <property type="match status" value="1"/>
</dbReference>
<dbReference type="GO" id="GO:0035312">
    <property type="term" value="F:5'-3' DNA exonuclease activity"/>
    <property type="evidence" value="ECO:0007669"/>
    <property type="project" value="TreeGrafter"/>
</dbReference>
<comment type="caution">
    <text evidence="2">The sequence shown here is derived from an EMBL/GenBank/DDBJ whole genome shotgun (WGS) entry which is preliminary data.</text>
</comment>
<proteinExistence type="predicted"/>
<accession>A0A418N1T1</accession>
<evidence type="ECO:0000313" key="3">
    <source>
        <dbReference type="Proteomes" id="UP000283832"/>
    </source>
</evidence>
<dbReference type="PANTHER" id="PTHR42924:SF3">
    <property type="entry name" value="POLYMERASE_HISTIDINOL PHOSPHATASE N-TERMINAL DOMAIN-CONTAINING PROTEIN"/>
    <property type="match status" value="1"/>
</dbReference>
<dbReference type="AlphaFoldDB" id="A0A418N1T1"/>
<gene>
    <name evidence="2" type="ORF">D2L64_02305</name>
</gene>
<dbReference type="OrthoDB" id="9804333at2"/>
<evidence type="ECO:0000313" key="2">
    <source>
        <dbReference type="EMBL" id="RIV41537.1"/>
    </source>
</evidence>
<sequence>MPEPTPATFPPRRAAGRGPGWYRGDLHVHSLLSYGADLTPAQLAAAARALGLDFLATTEHNTADGHAHWGPYAGDDLLVILGQEVTTHTGHWLALGLDPGQSVEWRYGVRDDAIGRHLDQVRRHGGLCVAAHPHAPYPHGTSMYPYRCFDAVEVWNGRWASDLPWNADNEATLAEWGRHLAYGLRRGDWQPAVGNSDAHLAGQLGTPHTVVHAEQLSTEAVLAGVRAGRSWVAESSTVDVTLTATTADRSVGVGERLTAEDQPITVRVQVVGVPSGTITLHTERGLVHRATLPADGSGSTAWRTNVDEAGFVRAEVRHPNRHLAALTNPIILD</sequence>
<dbReference type="InterPro" id="IPR003141">
    <property type="entry name" value="Pol/His_phosphatase_N"/>
</dbReference>
<dbReference type="NCBIfam" id="NF038032">
    <property type="entry name" value="CehA_McbA_metalo"/>
    <property type="match status" value="1"/>
</dbReference>
<name>A0A418N1T1_9ACTN</name>
<dbReference type="Pfam" id="PF13263">
    <property type="entry name" value="PHP_C"/>
    <property type="match status" value="1"/>
</dbReference>